<dbReference type="AlphaFoldDB" id="A0A7S3VMV6"/>
<dbReference type="SMART" id="SM00015">
    <property type="entry name" value="IQ"/>
    <property type="match status" value="3"/>
</dbReference>
<feature type="region of interest" description="Disordered" evidence="1">
    <location>
        <begin position="211"/>
        <end position="274"/>
    </location>
</feature>
<dbReference type="PROSITE" id="PS50096">
    <property type="entry name" value="IQ"/>
    <property type="match status" value="2"/>
</dbReference>
<feature type="compositionally biased region" description="Low complexity" evidence="1">
    <location>
        <begin position="244"/>
        <end position="258"/>
    </location>
</feature>
<organism evidence="2">
    <name type="scientific">Dunaliella tertiolecta</name>
    <name type="common">Green alga</name>
    <dbReference type="NCBI Taxonomy" id="3047"/>
    <lineage>
        <taxon>Eukaryota</taxon>
        <taxon>Viridiplantae</taxon>
        <taxon>Chlorophyta</taxon>
        <taxon>core chlorophytes</taxon>
        <taxon>Chlorophyceae</taxon>
        <taxon>CS clade</taxon>
        <taxon>Chlamydomonadales</taxon>
        <taxon>Dunaliellaceae</taxon>
        <taxon>Dunaliella</taxon>
    </lineage>
</organism>
<dbReference type="InterPro" id="IPR000048">
    <property type="entry name" value="IQ_motif_EF-hand-BS"/>
</dbReference>
<dbReference type="EMBL" id="HBIP01019407">
    <property type="protein sequence ID" value="CAE0496443.1"/>
    <property type="molecule type" value="Transcribed_RNA"/>
</dbReference>
<dbReference type="Gene3D" id="1.20.5.190">
    <property type="match status" value="1"/>
</dbReference>
<protein>
    <submittedName>
        <fullName evidence="2">Uncharacterized protein</fullName>
    </submittedName>
</protein>
<evidence type="ECO:0000256" key="1">
    <source>
        <dbReference type="SAM" id="MobiDB-lite"/>
    </source>
</evidence>
<dbReference type="Pfam" id="PF00612">
    <property type="entry name" value="IQ"/>
    <property type="match status" value="3"/>
</dbReference>
<reference evidence="2" key="1">
    <citation type="submission" date="2021-01" db="EMBL/GenBank/DDBJ databases">
        <authorList>
            <person name="Corre E."/>
            <person name="Pelletier E."/>
            <person name="Niang G."/>
            <person name="Scheremetjew M."/>
            <person name="Finn R."/>
            <person name="Kale V."/>
            <person name="Holt S."/>
            <person name="Cochrane G."/>
            <person name="Meng A."/>
            <person name="Brown T."/>
            <person name="Cohen L."/>
        </authorList>
    </citation>
    <scope>NUCLEOTIDE SEQUENCE</scope>
    <source>
        <strain evidence="2">CCMP1320</strain>
    </source>
</reference>
<feature type="compositionally biased region" description="Polar residues" evidence="1">
    <location>
        <begin position="216"/>
        <end position="229"/>
    </location>
</feature>
<evidence type="ECO:0000313" key="2">
    <source>
        <dbReference type="EMBL" id="CAE0496443.1"/>
    </source>
</evidence>
<proteinExistence type="predicted"/>
<name>A0A7S3VMV6_DUNTE</name>
<gene>
    <name evidence="2" type="ORF">DTER00134_LOCUS11516</name>
</gene>
<dbReference type="InterPro" id="IPR027417">
    <property type="entry name" value="P-loop_NTPase"/>
</dbReference>
<accession>A0A7S3VMV6</accession>
<dbReference type="SUPFAM" id="SSF52540">
    <property type="entry name" value="P-loop containing nucleoside triphosphate hydrolases"/>
    <property type="match status" value="1"/>
</dbReference>
<sequence>MALLALQAQAEDALCQLFERARAADAVRHREQAAAIVLQKHCRGFLVRRRLDRFRDIAIEIQRAWRGYLGRHRAYVAREARDRHLREAYFATKATNIQRHWRGFWSRKYLFDFYARKLYLRHVAAVNAQVRAAVAEEGERAAKSQKALAEAAARSAFETKVSQLHHLVSTTSQPGIFNSPYAIATGSVPFIAGAPVEEHLKQVSKKAGKLPASLRASVNASTNLDSTGRPTHRPKRPNTSTIAQQQQQQLLRQQGLHQTAPAGSTFLPPISKTAGDHAKSAASAVIVDSVDEGLANTEGGMNTTNSAGFQITATYGHGGSGAIKLGATHHRKPPPFASTYPPEVEVGGLGVTVPRHTTLRQVVPFDAVRDAERLDRKVAHAEMLLKHPLPFNPNVHKGYEPALPVQTSRNLEAYVDPWDPTIGGRSGRFTPSQQKISPTPFAHQPAKQGYMDLGLYGDVSALPPFTTTISQRADRYKEQSAGFGRADAHKAALRPGRLQAPARIQEGHGWEQ</sequence>